<sequence>MYWLGYMKQGSVLPPWMTPLCPASLDDAAFVRAGQSWCEAVCPPSLHDAACQGRAGARQCPPSLHDAAFVRAELVRGSVQPPWMTPRLSGQCWCEAVCPPSLDDAAFVRAELVRGRVQFLRGRRRERVCVF</sequence>
<protein>
    <submittedName>
        <fullName evidence="1">Uncharacterized protein</fullName>
    </submittedName>
</protein>
<gene>
    <name evidence="1" type="ORF">E2C01_025487</name>
</gene>
<reference evidence="1 2" key="1">
    <citation type="submission" date="2019-05" db="EMBL/GenBank/DDBJ databases">
        <title>Another draft genome of Portunus trituberculatus and its Hox gene families provides insights of decapod evolution.</title>
        <authorList>
            <person name="Jeong J.-H."/>
            <person name="Song I."/>
            <person name="Kim S."/>
            <person name="Choi T."/>
            <person name="Kim D."/>
            <person name="Ryu S."/>
            <person name="Kim W."/>
        </authorList>
    </citation>
    <scope>NUCLEOTIDE SEQUENCE [LARGE SCALE GENOMIC DNA]</scope>
    <source>
        <tissue evidence="1">Muscle</tissue>
    </source>
</reference>
<accession>A0A5B7EDF8</accession>
<keyword evidence="2" id="KW-1185">Reference proteome</keyword>
<comment type="caution">
    <text evidence="1">The sequence shown here is derived from an EMBL/GenBank/DDBJ whole genome shotgun (WGS) entry which is preliminary data.</text>
</comment>
<evidence type="ECO:0000313" key="2">
    <source>
        <dbReference type="Proteomes" id="UP000324222"/>
    </source>
</evidence>
<dbReference type="Proteomes" id="UP000324222">
    <property type="component" value="Unassembled WGS sequence"/>
</dbReference>
<evidence type="ECO:0000313" key="1">
    <source>
        <dbReference type="EMBL" id="MPC32181.1"/>
    </source>
</evidence>
<dbReference type="AlphaFoldDB" id="A0A5B7EDF8"/>
<dbReference type="EMBL" id="VSRR010002579">
    <property type="protein sequence ID" value="MPC32181.1"/>
    <property type="molecule type" value="Genomic_DNA"/>
</dbReference>
<organism evidence="1 2">
    <name type="scientific">Portunus trituberculatus</name>
    <name type="common">Swimming crab</name>
    <name type="synonym">Neptunus trituberculatus</name>
    <dbReference type="NCBI Taxonomy" id="210409"/>
    <lineage>
        <taxon>Eukaryota</taxon>
        <taxon>Metazoa</taxon>
        <taxon>Ecdysozoa</taxon>
        <taxon>Arthropoda</taxon>
        <taxon>Crustacea</taxon>
        <taxon>Multicrustacea</taxon>
        <taxon>Malacostraca</taxon>
        <taxon>Eumalacostraca</taxon>
        <taxon>Eucarida</taxon>
        <taxon>Decapoda</taxon>
        <taxon>Pleocyemata</taxon>
        <taxon>Brachyura</taxon>
        <taxon>Eubrachyura</taxon>
        <taxon>Portunoidea</taxon>
        <taxon>Portunidae</taxon>
        <taxon>Portuninae</taxon>
        <taxon>Portunus</taxon>
    </lineage>
</organism>
<name>A0A5B7EDF8_PORTR</name>
<proteinExistence type="predicted"/>